<accession>A0A9X1UJC6</accession>
<evidence type="ECO:0000313" key="3">
    <source>
        <dbReference type="Proteomes" id="UP001139308"/>
    </source>
</evidence>
<feature type="domain" description="Ferric siderophore reductase C-terminal" evidence="1">
    <location>
        <begin position="227"/>
        <end position="247"/>
    </location>
</feature>
<reference evidence="2" key="1">
    <citation type="submission" date="2022-01" db="EMBL/GenBank/DDBJ databases">
        <title>Genome sequence and assembly of Parabukholderia sp. RG36.</title>
        <authorList>
            <person name="Chhetri G."/>
        </authorList>
    </citation>
    <scope>NUCLEOTIDE SEQUENCE</scope>
    <source>
        <strain evidence="2">RG36</strain>
    </source>
</reference>
<dbReference type="InterPro" id="IPR023998">
    <property type="entry name" value="FCR-like"/>
</dbReference>
<evidence type="ECO:0000259" key="1">
    <source>
        <dbReference type="Pfam" id="PF11575"/>
    </source>
</evidence>
<proteinExistence type="predicted"/>
<name>A0A9X1UJC6_9BURK</name>
<dbReference type="Pfam" id="PF11575">
    <property type="entry name" value="FhuF_C"/>
    <property type="match status" value="1"/>
</dbReference>
<dbReference type="RefSeq" id="WP_238466791.1">
    <property type="nucleotide sequence ID" value="NZ_JAKLJA010000028.1"/>
</dbReference>
<evidence type="ECO:0000313" key="2">
    <source>
        <dbReference type="EMBL" id="MCG5076883.1"/>
    </source>
</evidence>
<sequence>MAANRTLADMLRLAAHLVPGLRGVVSAPALARPPASGQDPLHVCPAPHACESNRAALDALLAHWSRACPEAGRAYWAARCWGILIWQPVYLSVIGVHAARRALSLASFAQPIAEGWTREVRLHDHAPAVGDTGTLIALAACEIAASCAQIHDDLAAVIRVNPVTARGTQADVVLAALLAASKARPEWRHADIEATGRQWLAALDIDGCGGYFAFERSDGSRALALERRTCCYHYRRRDGEMCSTCPRLAKQERVVRLNAQRDATLEA</sequence>
<comment type="caution">
    <text evidence="2">The sequence shown here is derived from an EMBL/GenBank/DDBJ whole genome shotgun (WGS) entry which is preliminary data.</text>
</comment>
<dbReference type="Proteomes" id="UP001139308">
    <property type="component" value="Unassembled WGS sequence"/>
</dbReference>
<dbReference type="NCBIfam" id="TIGR03950">
    <property type="entry name" value="sidero_Fe_reduc"/>
    <property type="match status" value="1"/>
</dbReference>
<dbReference type="EMBL" id="JAKLJA010000028">
    <property type="protein sequence ID" value="MCG5076883.1"/>
    <property type="molecule type" value="Genomic_DNA"/>
</dbReference>
<organism evidence="2 3">
    <name type="scientific">Paraburkholderia tagetis</name>
    <dbReference type="NCBI Taxonomy" id="2913261"/>
    <lineage>
        <taxon>Bacteria</taxon>
        <taxon>Pseudomonadati</taxon>
        <taxon>Pseudomonadota</taxon>
        <taxon>Betaproteobacteria</taxon>
        <taxon>Burkholderiales</taxon>
        <taxon>Burkholderiaceae</taxon>
        <taxon>Paraburkholderia</taxon>
    </lineage>
</organism>
<dbReference type="InterPro" id="IPR024726">
    <property type="entry name" value="FhuF_C"/>
</dbReference>
<dbReference type="GO" id="GO:0051537">
    <property type="term" value="F:2 iron, 2 sulfur cluster binding"/>
    <property type="evidence" value="ECO:0007669"/>
    <property type="project" value="InterPro"/>
</dbReference>
<gene>
    <name evidence="2" type="ORF">L5014_26620</name>
</gene>
<keyword evidence="3" id="KW-1185">Reference proteome</keyword>
<dbReference type="AlphaFoldDB" id="A0A9X1UJC6"/>
<protein>
    <submittedName>
        <fullName evidence="2">Siderophore ferric iron reductase</fullName>
    </submittedName>
</protein>